<keyword evidence="7 10" id="KW-0067">ATP-binding</keyword>
<evidence type="ECO:0000256" key="7">
    <source>
        <dbReference type="ARBA" id="ARBA00022840"/>
    </source>
</evidence>
<feature type="domain" description="Protein kinase" evidence="13">
    <location>
        <begin position="102"/>
        <end position="394"/>
    </location>
</feature>
<feature type="region of interest" description="Disordered" evidence="12">
    <location>
        <begin position="418"/>
        <end position="441"/>
    </location>
</feature>
<feature type="region of interest" description="Disordered" evidence="12">
    <location>
        <begin position="1"/>
        <end position="28"/>
    </location>
</feature>
<dbReference type="InterPro" id="IPR050839">
    <property type="entry name" value="Rho-assoc_Ser/Thr_Kinase"/>
</dbReference>
<evidence type="ECO:0000256" key="5">
    <source>
        <dbReference type="ARBA" id="ARBA00022741"/>
    </source>
</evidence>
<dbReference type="PROSITE" id="PS50011">
    <property type="entry name" value="PROTEIN_KINASE_DOM"/>
    <property type="match status" value="1"/>
</dbReference>
<keyword evidence="16" id="KW-1185">Reference proteome</keyword>
<evidence type="ECO:0000256" key="3">
    <source>
        <dbReference type="ARBA" id="ARBA00022553"/>
    </source>
</evidence>
<keyword evidence="11" id="KW-0175">Coiled coil</keyword>
<evidence type="ECO:0000259" key="13">
    <source>
        <dbReference type="PROSITE" id="PS50011"/>
    </source>
</evidence>
<keyword evidence="5 10" id="KW-0547">Nucleotide-binding</keyword>
<evidence type="ECO:0000256" key="8">
    <source>
        <dbReference type="ARBA" id="ARBA00047899"/>
    </source>
</evidence>
<feature type="compositionally biased region" description="Pro residues" evidence="12">
    <location>
        <begin position="1"/>
        <end position="16"/>
    </location>
</feature>
<dbReference type="InterPro" id="IPR059233">
    <property type="entry name" value="MobB_NdrA/B/Cbk1"/>
</dbReference>
<dbReference type="PROSITE" id="PS00107">
    <property type="entry name" value="PROTEIN_KINASE_ATP"/>
    <property type="match status" value="1"/>
</dbReference>
<dbReference type="EMBL" id="JAPMOS010000016">
    <property type="protein sequence ID" value="KAJ4459912.1"/>
    <property type="molecule type" value="Genomic_DNA"/>
</dbReference>
<dbReference type="InterPro" id="IPR000961">
    <property type="entry name" value="AGC-kinase_C"/>
</dbReference>
<evidence type="ECO:0000256" key="6">
    <source>
        <dbReference type="ARBA" id="ARBA00022777"/>
    </source>
</evidence>
<keyword evidence="3" id="KW-0597">Phosphoprotein</keyword>
<evidence type="ECO:0000256" key="4">
    <source>
        <dbReference type="ARBA" id="ARBA00022679"/>
    </source>
</evidence>
<keyword evidence="6 15" id="KW-0418">Kinase</keyword>
<feature type="compositionally biased region" description="Low complexity" evidence="12">
    <location>
        <begin position="376"/>
        <end position="393"/>
    </location>
</feature>
<dbReference type="InterPro" id="IPR017441">
    <property type="entry name" value="Protein_kinase_ATP_BS"/>
</dbReference>
<proteinExistence type="predicted"/>
<evidence type="ECO:0000256" key="9">
    <source>
        <dbReference type="ARBA" id="ARBA00048679"/>
    </source>
</evidence>
<organism evidence="15 16">
    <name type="scientific">Paratrimastix pyriformis</name>
    <dbReference type="NCBI Taxonomy" id="342808"/>
    <lineage>
        <taxon>Eukaryota</taxon>
        <taxon>Metamonada</taxon>
        <taxon>Preaxostyla</taxon>
        <taxon>Paratrimastigidae</taxon>
        <taxon>Paratrimastix</taxon>
    </lineage>
</organism>
<dbReference type="EC" id="2.7.11.1" evidence="1"/>
<dbReference type="PANTHER" id="PTHR22988:SF76">
    <property type="entry name" value="CHROMOSOME UNDETERMINED SCAFFOLD_135, WHOLE GENOME SHOTGUN SEQUENCE"/>
    <property type="match status" value="1"/>
</dbReference>
<dbReference type="InterPro" id="IPR008271">
    <property type="entry name" value="Ser/Thr_kinase_AS"/>
</dbReference>
<dbReference type="SMART" id="SM00220">
    <property type="entry name" value="S_TKc"/>
    <property type="match status" value="1"/>
</dbReference>
<evidence type="ECO:0000313" key="15">
    <source>
        <dbReference type="EMBL" id="KAJ4459912.1"/>
    </source>
</evidence>
<dbReference type="GO" id="GO:0016301">
    <property type="term" value="F:kinase activity"/>
    <property type="evidence" value="ECO:0007669"/>
    <property type="project" value="UniProtKB-KW"/>
</dbReference>
<evidence type="ECO:0000256" key="1">
    <source>
        <dbReference type="ARBA" id="ARBA00012513"/>
    </source>
</evidence>
<dbReference type="Gene3D" id="1.10.510.10">
    <property type="entry name" value="Transferase(Phosphotransferase) domain 1"/>
    <property type="match status" value="1"/>
</dbReference>
<dbReference type="PANTHER" id="PTHR22988">
    <property type="entry name" value="MYOTONIC DYSTROPHY S/T KINASE-RELATED"/>
    <property type="match status" value="1"/>
</dbReference>
<dbReference type="InterPro" id="IPR011009">
    <property type="entry name" value="Kinase-like_dom_sf"/>
</dbReference>
<feature type="compositionally biased region" description="Low complexity" evidence="12">
    <location>
        <begin position="565"/>
        <end position="575"/>
    </location>
</feature>
<dbReference type="InterPro" id="IPR000719">
    <property type="entry name" value="Prot_kinase_dom"/>
</dbReference>
<comment type="catalytic activity">
    <reaction evidence="8">
        <text>L-threonyl-[protein] + ATP = O-phospho-L-threonyl-[protein] + ADP + H(+)</text>
        <dbReference type="Rhea" id="RHEA:46608"/>
        <dbReference type="Rhea" id="RHEA-COMP:11060"/>
        <dbReference type="Rhea" id="RHEA-COMP:11605"/>
        <dbReference type="ChEBI" id="CHEBI:15378"/>
        <dbReference type="ChEBI" id="CHEBI:30013"/>
        <dbReference type="ChEBI" id="CHEBI:30616"/>
        <dbReference type="ChEBI" id="CHEBI:61977"/>
        <dbReference type="ChEBI" id="CHEBI:456216"/>
        <dbReference type="EC" id="2.7.11.1"/>
    </reaction>
</comment>
<dbReference type="PROSITE" id="PS00108">
    <property type="entry name" value="PROTEIN_KINASE_ST"/>
    <property type="match status" value="1"/>
</dbReference>
<gene>
    <name evidence="15" type="ORF">PAPYR_3971</name>
</gene>
<feature type="region of interest" description="Disordered" evidence="12">
    <location>
        <begin position="376"/>
        <end position="396"/>
    </location>
</feature>
<sequence>MDPAGSPSPPPPPTGSPPQDDQQEISTKTVEKSIAAKMYIDNHYATLMREIEERKQRRANLEQRLREGNLSSKQQQEVMKELTQLEAAQHRFRRQRLSIADFDLLDVIGRGAFGEVRLVRKKDSSDIFALKKLKKSEMVNKGQVAHVRAERDVLAGADCPWVVTLHYSFQDPVYLYLIMEYVPGGDMMSLLMRRDTLPENEARFYMAETVMGVEHIHRMGYLHRDLKPDNLLIAADGHLKLSDFGLATTGQDDKYAMYREMSSRLGGASITEGDVSSSQRLVSWRRNRRQLECDWWSLGVIMYEMLVGYPPFYSDNPVDTCSKCQTRTHSNMRGSSGYRGKEGALTSLPPPPPPTPTLCSLVPPVVVVAAAAVPDSAAPRPARADPAAPGVPALPARHRPLPEAINLIQWSASPTHTRAVPTLSMPHHGRPPPPGDPLRRRDQAANLPSLIHPSRSSSPGMGGLMMVMMMMILLQGHPWFRGIDWANLRQMTPPLIPEVHSPTDTRYFDRFDAHDEQTMAAQATPAWKERRENPNFVGYTFKRFEGMPRTEKKPTDRPSILGFFPGAAPGAAPGSASPPAPLSATSSPGAPMAPLSAANPTLPAPASASPR</sequence>
<accession>A0ABQ8UL25</accession>
<feature type="coiled-coil region" evidence="11">
    <location>
        <begin position="44"/>
        <end position="71"/>
    </location>
</feature>
<dbReference type="Gene3D" id="3.30.200.20">
    <property type="entry name" value="Phosphorylase Kinase, domain 1"/>
    <property type="match status" value="1"/>
</dbReference>
<evidence type="ECO:0000256" key="10">
    <source>
        <dbReference type="PROSITE-ProRule" id="PRU10141"/>
    </source>
</evidence>
<dbReference type="SMART" id="SM00133">
    <property type="entry name" value="S_TK_X"/>
    <property type="match status" value="1"/>
</dbReference>
<dbReference type="SUPFAM" id="SSF56112">
    <property type="entry name" value="Protein kinase-like (PK-like)"/>
    <property type="match status" value="1"/>
</dbReference>
<keyword evidence="2" id="KW-0723">Serine/threonine-protein kinase</keyword>
<protein>
    <recommendedName>
        <fullName evidence="1">non-specific serine/threonine protein kinase</fullName>
        <ecNumber evidence="1">2.7.11.1</ecNumber>
    </recommendedName>
</protein>
<comment type="caution">
    <text evidence="15">The sequence shown here is derived from an EMBL/GenBank/DDBJ whole genome shotgun (WGS) entry which is preliminary data.</text>
</comment>
<comment type="catalytic activity">
    <reaction evidence="9">
        <text>L-seryl-[protein] + ATP = O-phospho-L-seryl-[protein] + ADP + H(+)</text>
        <dbReference type="Rhea" id="RHEA:17989"/>
        <dbReference type="Rhea" id="RHEA-COMP:9863"/>
        <dbReference type="Rhea" id="RHEA-COMP:11604"/>
        <dbReference type="ChEBI" id="CHEBI:15378"/>
        <dbReference type="ChEBI" id="CHEBI:29999"/>
        <dbReference type="ChEBI" id="CHEBI:30616"/>
        <dbReference type="ChEBI" id="CHEBI:83421"/>
        <dbReference type="ChEBI" id="CHEBI:456216"/>
        <dbReference type="EC" id="2.7.11.1"/>
    </reaction>
</comment>
<feature type="compositionally biased region" description="Basic and acidic residues" evidence="12">
    <location>
        <begin position="547"/>
        <end position="556"/>
    </location>
</feature>
<evidence type="ECO:0000256" key="12">
    <source>
        <dbReference type="SAM" id="MobiDB-lite"/>
    </source>
</evidence>
<feature type="region of interest" description="Disordered" evidence="12">
    <location>
        <begin position="547"/>
        <end position="611"/>
    </location>
</feature>
<dbReference type="PROSITE" id="PS51285">
    <property type="entry name" value="AGC_KINASE_CTER"/>
    <property type="match status" value="1"/>
</dbReference>
<evidence type="ECO:0000259" key="14">
    <source>
        <dbReference type="PROSITE" id="PS51285"/>
    </source>
</evidence>
<feature type="binding site" evidence="10">
    <location>
        <position position="131"/>
    </location>
    <ligand>
        <name>ATP</name>
        <dbReference type="ChEBI" id="CHEBI:30616"/>
    </ligand>
</feature>
<dbReference type="CDD" id="cd21742">
    <property type="entry name" value="MobB_NDR_LATS-like"/>
    <property type="match status" value="1"/>
</dbReference>
<dbReference type="Proteomes" id="UP001141327">
    <property type="component" value="Unassembled WGS sequence"/>
</dbReference>
<evidence type="ECO:0000256" key="11">
    <source>
        <dbReference type="SAM" id="Coils"/>
    </source>
</evidence>
<evidence type="ECO:0000256" key="2">
    <source>
        <dbReference type="ARBA" id="ARBA00022527"/>
    </source>
</evidence>
<evidence type="ECO:0000313" key="16">
    <source>
        <dbReference type="Proteomes" id="UP001141327"/>
    </source>
</evidence>
<reference evidence="15" key="1">
    <citation type="journal article" date="2022" name="bioRxiv">
        <title>Genomics of Preaxostyla Flagellates Illuminates Evolutionary Transitions and the Path Towards Mitochondrial Loss.</title>
        <authorList>
            <person name="Novak L.V.F."/>
            <person name="Treitli S.C."/>
            <person name="Pyrih J."/>
            <person name="Halakuc P."/>
            <person name="Pipaliya S.V."/>
            <person name="Vacek V."/>
            <person name="Brzon O."/>
            <person name="Soukal P."/>
            <person name="Eme L."/>
            <person name="Dacks J.B."/>
            <person name="Karnkowska A."/>
            <person name="Elias M."/>
            <person name="Hampl V."/>
        </authorList>
    </citation>
    <scope>NUCLEOTIDE SEQUENCE</scope>
    <source>
        <strain evidence="15">RCP-MX</strain>
    </source>
</reference>
<feature type="domain" description="AGC-kinase C-terminal" evidence="14">
    <location>
        <begin position="481"/>
        <end position="551"/>
    </location>
</feature>
<keyword evidence="4" id="KW-0808">Transferase</keyword>
<name>A0ABQ8UL25_9EUKA</name>
<dbReference type="Pfam" id="PF00069">
    <property type="entry name" value="Pkinase"/>
    <property type="match status" value="1"/>
</dbReference>